<accession>A0A4R2GYY3</accession>
<gene>
    <name evidence="2" type="ORF">EV652_11920</name>
</gene>
<dbReference type="Pfam" id="PF01872">
    <property type="entry name" value="RibD_C"/>
    <property type="match status" value="1"/>
</dbReference>
<dbReference type="GO" id="GO:0008703">
    <property type="term" value="F:5-amino-6-(5-phosphoribosylamino)uracil reductase activity"/>
    <property type="evidence" value="ECO:0007669"/>
    <property type="project" value="InterPro"/>
</dbReference>
<dbReference type="InterPro" id="IPR002734">
    <property type="entry name" value="RibDG_C"/>
</dbReference>
<dbReference type="Proteomes" id="UP000294508">
    <property type="component" value="Unassembled WGS sequence"/>
</dbReference>
<dbReference type="InterPro" id="IPR024072">
    <property type="entry name" value="DHFR-like_dom_sf"/>
</dbReference>
<protein>
    <submittedName>
        <fullName evidence="2">Dihydrofolate reductase</fullName>
    </submittedName>
</protein>
<keyword evidence="3" id="KW-1185">Reference proteome</keyword>
<feature type="domain" description="Bacterial bifunctional deaminase-reductase C-terminal" evidence="1">
    <location>
        <begin position="4"/>
        <end position="176"/>
    </location>
</feature>
<dbReference type="SUPFAM" id="SSF53597">
    <property type="entry name" value="Dihydrofolate reductase-like"/>
    <property type="match status" value="1"/>
</dbReference>
<dbReference type="OrthoDB" id="3471498at2"/>
<comment type="caution">
    <text evidence="2">The sequence shown here is derived from an EMBL/GenBank/DDBJ whole genome shotgun (WGS) entry which is preliminary data.</text>
</comment>
<sequence length="186" mass="20719">MGQITVVCNLTLDGVMQAPGLPDEDLRGDFPYGGWAAPYRHDAMGRVLGGLARPTDGMLLGRRTYEQFADFWPKQPDNPYTEALNNQQKYVVSSTVHDPDWVNSHVITIDDVPTLKRDQDLVVLGSGELVRSIPHLIDEYILLIHPLVLGSGHRLFEDRHQPFELDHTEATTTGVVICTYRPTAGS</sequence>
<evidence type="ECO:0000259" key="1">
    <source>
        <dbReference type="Pfam" id="PF01872"/>
    </source>
</evidence>
<organism evidence="2 3">
    <name type="scientific">Kribbella steppae</name>
    <dbReference type="NCBI Taxonomy" id="2512223"/>
    <lineage>
        <taxon>Bacteria</taxon>
        <taxon>Bacillati</taxon>
        <taxon>Actinomycetota</taxon>
        <taxon>Actinomycetes</taxon>
        <taxon>Propionibacteriales</taxon>
        <taxon>Kribbellaceae</taxon>
        <taxon>Kribbella</taxon>
    </lineage>
</organism>
<name>A0A4R2GYY3_9ACTN</name>
<dbReference type="EMBL" id="SLWN01000019">
    <property type="protein sequence ID" value="TCO16831.1"/>
    <property type="molecule type" value="Genomic_DNA"/>
</dbReference>
<dbReference type="GO" id="GO:0009231">
    <property type="term" value="P:riboflavin biosynthetic process"/>
    <property type="evidence" value="ECO:0007669"/>
    <property type="project" value="InterPro"/>
</dbReference>
<reference evidence="2 3" key="1">
    <citation type="journal article" date="2015" name="Stand. Genomic Sci.">
        <title>Genomic Encyclopedia of Bacterial and Archaeal Type Strains, Phase III: the genomes of soil and plant-associated and newly described type strains.</title>
        <authorList>
            <person name="Whitman W.B."/>
            <person name="Woyke T."/>
            <person name="Klenk H.P."/>
            <person name="Zhou Y."/>
            <person name="Lilburn T.G."/>
            <person name="Beck B.J."/>
            <person name="De Vos P."/>
            <person name="Vandamme P."/>
            <person name="Eisen J.A."/>
            <person name="Garrity G."/>
            <person name="Hugenholtz P."/>
            <person name="Kyrpides N.C."/>
        </authorList>
    </citation>
    <scope>NUCLEOTIDE SEQUENCE [LARGE SCALE GENOMIC DNA]</scope>
    <source>
        <strain evidence="2 3">VKM Ac-2572</strain>
    </source>
</reference>
<evidence type="ECO:0000313" key="3">
    <source>
        <dbReference type="Proteomes" id="UP000294508"/>
    </source>
</evidence>
<evidence type="ECO:0000313" key="2">
    <source>
        <dbReference type="EMBL" id="TCO16831.1"/>
    </source>
</evidence>
<dbReference type="AlphaFoldDB" id="A0A4R2GYY3"/>
<dbReference type="RefSeq" id="WP_132214975.1">
    <property type="nucleotide sequence ID" value="NZ_SLWN01000019.1"/>
</dbReference>
<dbReference type="Gene3D" id="3.40.430.10">
    <property type="entry name" value="Dihydrofolate Reductase, subunit A"/>
    <property type="match status" value="1"/>
</dbReference>
<proteinExistence type="predicted"/>